<keyword evidence="2" id="KW-1133">Transmembrane helix</keyword>
<gene>
    <name evidence="3" type="ORF">DCP95_15360</name>
</gene>
<accession>A0A3C1KH17</accession>
<evidence type="ECO:0000313" key="3">
    <source>
        <dbReference type="EMBL" id="HAN25925.1"/>
    </source>
</evidence>
<dbReference type="Proteomes" id="UP000257479">
    <property type="component" value="Unassembled WGS sequence"/>
</dbReference>
<dbReference type="AlphaFoldDB" id="A0A3C1KH17"/>
<organism evidence="3 4">
    <name type="scientific">Microbacterium ginsengisoli</name>
    <dbReference type="NCBI Taxonomy" id="400772"/>
    <lineage>
        <taxon>Bacteria</taxon>
        <taxon>Bacillati</taxon>
        <taxon>Actinomycetota</taxon>
        <taxon>Actinomycetes</taxon>
        <taxon>Micrococcales</taxon>
        <taxon>Microbacteriaceae</taxon>
        <taxon>Microbacterium</taxon>
    </lineage>
</organism>
<sequence length="93" mass="9849">MAYDPQAKRRRPKPTEKDPAPVDALLGDEPTEPSVAPTVEDPPPGPGVTPTPADPVPDSWVLSTGMGAAVGAIIGLVTLRWLWKRSRRSGVAE</sequence>
<evidence type="ECO:0000256" key="2">
    <source>
        <dbReference type="SAM" id="Phobius"/>
    </source>
</evidence>
<feature type="transmembrane region" description="Helical" evidence="2">
    <location>
        <begin position="60"/>
        <end position="83"/>
    </location>
</feature>
<keyword evidence="2" id="KW-0472">Membrane</keyword>
<feature type="region of interest" description="Disordered" evidence="1">
    <location>
        <begin position="1"/>
        <end position="58"/>
    </location>
</feature>
<keyword evidence="2" id="KW-0812">Transmembrane</keyword>
<reference evidence="3 4" key="1">
    <citation type="journal article" date="2018" name="Nat. Biotechnol.">
        <title>A standardized bacterial taxonomy based on genome phylogeny substantially revises the tree of life.</title>
        <authorList>
            <person name="Parks D.H."/>
            <person name="Chuvochina M."/>
            <person name="Waite D.W."/>
            <person name="Rinke C."/>
            <person name="Skarshewski A."/>
            <person name="Chaumeil P.A."/>
            <person name="Hugenholtz P."/>
        </authorList>
    </citation>
    <scope>NUCLEOTIDE SEQUENCE [LARGE SCALE GENOMIC DNA]</scope>
    <source>
        <strain evidence="3">UBA9152</strain>
    </source>
</reference>
<proteinExistence type="predicted"/>
<feature type="compositionally biased region" description="Pro residues" evidence="1">
    <location>
        <begin position="40"/>
        <end position="55"/>
    </location>
</feature>
<evidence type="ECO:0000313" key="4">
    <source>
        <dbReference type="Proteomes" id="UP000257479"/>
    </source>
</evidence>
<comment type="caution">
    <text evidence="3">The sequence shown here is derived from an EMBL/GenBank/DDBJ whole genome shotgun (WGS) entry which is preliminary data.</text>
</comment>
<protein>
    <submittedName>
        <fullName evidence="3">Uncharacterized protein</fullName>
    </submittedName>
</protein>
<name>A0A3C1KH17_9MICO</name>
<evidence type="ECO:0000256" key="1">
    <source>
        <dbReference type="SAM" id="MobiDB-lite"/>
    </source>
</evidence>
<dbReference type="EMBL" id="DMNG01000268">
    <property type="protein sequence ID" value="HAN25925.1"/>
    <property type="molecule type" value="Genomic_DNA"/>
</dbReference>